<organism evidence="3 4">
    <name type="scientific">Coptis chinensis</name>
    <dbReference type="NCBI Taxonomy" id="261450"/>
    <lineage>
        <taxon>Eukaryota</taxon>
        <taxon>Viridiplantae</taxon>
        <taxon>Streptophyta</taxon>
        <taxon>Embryophyta</taxon>
        <taxon>Tracheophyta</taxon>
        <taxon>Spermatophyta</taxon>
        <taxon>Magnoliopsida</taxon>
        <taxon>Ranunculales</taxon>
        <taxon>Ranunculaceae</taxon>
        <taxon>Coptidoideae</taxon>
        <taxon>Coptis</taxon>
    </lineage>
</organism>
<dbReference type="Pfam" id="PF03372">
    <property type="entry name" value="Exo_endo_phos"/>
    <property type="match status" value="1"/>
</dbReference>
<dbReference type="Gene3D" id="3.60.10.10">
    <property type="entry name" value="Endonuclease/exonuclease/phosphatase"/>
    <property type="match status" value="1"/>
</dbReference>
<accession>A0A835IUL4</accession>
<proteinExistence type="predicted"/>
<dbReference type="EMBL" id="JADFTS010000002">
    <property type="protein sequence ID" value="KAF9622947.1"/>
    <property type="molecule type" value="Genomic_DNA"/>
</dbReference>
<evidence type="ECO:0000313" key="4">
    <source>
        <dbReference type="Proteomes" id="UP000631114"/>
    </source>
</evidence>
<dbReference type="Proteomes" id="UP000631114">
    <property type="component" value="Unassembled WGS sequence"/>
</dbReference>
<evidence type="ECO:0000259" key="2">
    <source>
        <dbReference type="Pfam" id="PF07887"/>
    </source>
</evidence>
<dbReference type="SUPFAM" id="SSF56219">
    <property type="entry name" value="DNase I-like"/>
    <property type="match status" value="1"/>
</dbReference>
<keyword evidence="4" id="KW-1185">Reference proteome</keyword>
<feature type="domain" description="Endonuclease/exonuclease/phosphatase" evidence="1">
    <location>
        <begin position="5"/>
        <end position="221"/>
    </location>
</feature>
<sequence>MRYLFWNIRGIGNSRSQERLKKLIKELDPDFVGIAEPKIAHVNFISLQMQALGMHHSVITNDTGQRVPNLWLFWKATLLNPIVLSVSYQHITVECQGLSISIVHAHSLYLYRRQLWQDLSHICSLQIPTLIIGDFNSYLSTTEKKGGRWPSSTAMGDFREWMDNNFMLEAPCSGLFYTWSNKRRGSKRIMGRLDRAFYNKEWQDSFPNWGLKAVARLCSDHAPLIGWHESIPKPRNAPFKFFNMWLSHSDFMAVVKNSCEEYIEGHELFILAQKLKRLKDDESWTQQEFESNVVKEHEGKRPLLSGDLQVTSKEGVGTLGELTFT</sequence>
<dbReference type="InterPro" id="IPR046831">
    <property type="entry name" value="Calmodulin_bind_N"/>
</dbReference>
<dbReference type="AlphaFoldDB" id="A0A835IUL4"/>
<evidence type="ECO:0008006" key="5">
    <source>
        <dbReference type="Google" id="ProtNLM"/>
    </source>
</evidence>
<reference evidence="3 4" key="1">
    <citation type="submission" date="2020-10" db="EMBL/GenBank/DDBJ databases">
        <title>The Coptis chinensis genome and diversification of protoberbering-type alkaloids.</title>
        <authorList>
            <person name="Wang B."/>
            <person name="Shu S."/>
            <person name="Song C."/>
            <person name="Liu Y."/>
        </authorList>
    </citation>
    <scope>NUCLEOTIDE SEQUENCE [LARGE SCALE GENOMIC DNA]</scope>
    <source>
        <strain evidence="3">HL-2020</strain>
        <tissue evidence="3">Leaf</tissue>
    </source>
</reference>
<protein>
    <recommendedName>
        <fullName evidence="5">Endonuclease/exonuclease/phosphatase domain-containing protein</fullName>
    </recommendedName>
</protein>
<dbReference type="InterPro" id="IPR005135">
    <property type="entry name" value="Endo/exonuclease/phosphatase"/>
</dbReference>
<comment type="caution">
    <text evidence="3">The sequence shown here is derived from an EMBL/GenBank/DDBJ whole genome shotgun (WGS) entry which is preliminary data.</text>
</comment>
<evidence type="ECO:0000259" key="1">
    <source>
        <dbReference type="Pfam" id="PF03372"/>
    </source>
</evidence>
<gene>
    <name evidence="3" type="ORF">IFM89_035378</name>
</gene>
<dbReference type="InterPro" id="IPR036691">
    <property type="entry name" value="Endo/exonu/phosph_ase_sf"/>
</dbReference>
<feature type="domain" description="Calmodulin binding protein-like N-terminal" evidence="2">
    <location>
        <begin position="275"/>
        <end position="325"/>
    </location>
</feature>
<name>A0A835IUL4_9MAGN</name>
<evidence type="ECO:0000313" key="3">
    <source>
        <dbReference type="EMBL" id="KAF9622947.1"/>
    </source>
</evidence>
<dbReference type="Pfam" id="PF07887">
    <property type="entry name" value="Calmodulin_bind"/>
    <property type="match status" value="1"/>
</dbReference>
<dbReference type="PANTHER" id="PTHR33710">
    <property type="entry name" value="BNAC02G09200D PROTEIN"/>
    <property type="match status" value="1"/>
</dbReference>
<dbReference type="PANTHER" id="PTHR33710:SF71">
    <property type="entry name" value="ENDONUCLEASE_EXONUCLEASE_PHOSPHATASE DOMAIN-CONTAINING PROTEIN"/>
    <property type="match status" value="1"/>
</dbReference>
<dbReference type="GO" id="GO:0003824">
    <property type="term" value="F:catalytic activity"/>
    <property type="evidence" value="ECO:0007669"/>
    <property type="project" value="InterPro"/>
</dbReference>
<dbReference type="OrthoDB" id="1932741at2759"/>